<keyword evidence="4 9" id="KW-0132">Cell division</keyword>
<dbReference type="InterPro" id="IPR034746">
    <property type="entry name" value="POTRA"/>
</dbReference>
<evidence type="ECO:0000313" key="11">
    <source>
        <dbReference type="EMBL" id="RVU34618.1"/>
    </source>
</evidence>
<keyword evidence="12" id="KW-1185">Reference proteome</keyword>
<name>A0A437QJD2_9PROT</name>
<keyword evidence="7 9" id="KW-0472">Membrane</keyword>
<evidence type="ECO:0000256" key="6">
    <source>
        <dbReference type="ARBA" id="ARBA00022989"/>
    </source>
</evidence>
<dbReference type="Proteomes" id="UP000287447">
    <property type="component" value="Unassembled WGS sequence"/>
</dbReference>
<dbReference type="PROSITE" id="PS51779">
    <property type="entry name" value="POTRA"/>
    <property type="match status" value="1"/>
</dbReference>
<dbReference type="Pfam" id="PF03799">
    <property type="entry name" value="FtsQ_DivIB_C"/>
    <property type="match status" value="1"/>
</dbReference>
<comment type="subcellular location">
    <subcellularLocation>
        <location evidence="9">Cell inner membrane</location>
        <topology evidence="9">Single-pass type II membrane protein</topology>
    </subcellularLocation>
    <subcellularLocation>
        <location evidence="1">Membrane</location>
    </subcellularLocation>
    <text evidence="9">Localizes to the division septum.</text>
</comment>
<dbReference type="AlphaFoldDB" id="A0A437QJD2"/>
<dbReference type="RefSeq" id="WP_127766608.1">
    <property type="nucleotide sequence ID" value="NZ_SADE01000003.1"/>
</dbReference>
<keyword evidence="8 9" id="KW-0131">Cell cycle</keyword>
<comment type="caution">
    <text evidence="11">The sequence shown here is derived from an EMBL/GenBank/DDBJ whole genome shotgun (WGS) entry which is preliminary data.</text>
</comment>
<dbReference type="GO" id="GO:0090529">
    <property type="term" value="P:cell septum assembly"/>
    <property type="evidence" value="ECO:0007669"/>
    <property type="project" value="InterPro"/>
</dbReference>
<feature type="transmembrane region" description="Helical" evidence="9">
    <location>
        <begin position="46"/>
        <end position="68"/>
    </location>
</feature>
<evidence type="ECO:0000256" key="3">
    <source>
        <dbReference type="ARBA" id="ARBA00022519"/>
    </source>
</evidence>
<organism evidence="11 12">
    <name type="scientific">Hwanghaeella grinnelliae</name>
    <dbReference type="NCBI Taxonomy" id="2500179"/>
    <lineage>
        <taxon>Bacteria</taxon>
        <taxon>Pseudomonadati</taxon>
        <taxon>Pseudomonadota</taxon>
        <taxon>Alphaproteobacteria</taxon>
        <taxon>Rhodospirillales</taxon>
        <taxon>Rhodospirillaceae</taxon>
        <taxon>Hwanghaeella</taxon>
    </lineage>
</organism>
<comment type="function">
    <text evidence="9">Essential cell division protein.</text>
</comment>
<dbReference type="Gene3D" id="3.10.20.310">
    <property type="entry name" value="membrane protein fhac"/>
    <property type="match status" value="1"/>
</dbReference>
<keyword evidence="6 9" id="KW-1133">Transmembrane helix</keyword>
<dbReference type="GO" id="GO:0005886">
    <property type="term" value="C:plasma membrane"/>
    <property type="evidence" value="ECO:0007669"/>
    <property type="project" value="UniProtKB-SubCell"/>
</dbReference>
<dbReference type="Pfam" id="PF08478">
    <property type="entry name" value="POTRA_1"/>
    <property type="match status" value="1"/>
</dbReference>
<dbReference type="GO" id="GO:0032153">
    <property type="term" value="C:cell division site"/>
    <property type="evidence" value="ECO:0007669"/>
    <property type="project" value="UniProtKB-UniRule"/>
</dbReference>
<gene>
    <name evidence="9" type="primary">ftsQ</name>
    <name evidence="11" type="ORF">EOI86_17320</name>
</gene>
<reference evidence="12" key="1">
    <citation type="submission" date="2019-01" db="EMBL/GenBank/DDBJ databases">
        <title>Gri0909 isolated from a small marine red alga.</title>
        <authorList>
            <person name="Kim J."/>
            <person name="Jeong S.E."/>
            <person name="Jeon C.O."/>
        </authorList>
    </citation>
    <scope>NUCLEOTIDE SEQUENCE [LARGE SCALE GENOMIC DNA]</scope>
    <source>
        <strain evidence="12">Gri0909</strain>
    </source>
</reference>
<keyword evidence="2 9" id="KW-1003">Cell membrane</keyword>
<evidence type="ECO:0000256" key="5">
    <source>
        <dbReference type="ARBA" id="ARBA00022692"/>
    </source>
</evidence>
<feature type="domain" description="POTRA" evidence="10">
    <location>
        <begin position="93"/>
        <end position="161"/>
    </location>
</feature>
<dbReference type="OrthoDB" id="9783091at2"/>
<dbReference type="GO" id="GO:0043093">
    <property type="term" value="P:FtsZ-dependent cytokinesis"/>
    <property type="evidence" value="ECO:0007669"/>
    <property type="project" value="UniProtKB-UniRule"/>
</dbReference>
<sequence>MRLTLPFLNKDAKKKTAKKGATKKSRIAAEGRRAARRRARARWMKPALKIGAPVAIAGALSAAGFVLWSNGTIQRTYDNAVAATMKTSAEMGLAVYQVSVSGRRETNKDRLLKAVGVRVGDPILAVDIQDILDRVNSIGWVESAVVERRLPDHLHIQIEERKAAAIWQKDHEFVLVDIDGNVIGTDGLERYRHLKVVVGDGAPDRTAELVSLLEREPMLNSRIVAAVWVAGRRWNLRLDNGIDIRLPEENPGDALQRLAQLERDHRLLARDIAAIDLRQSDRLIVRMTEEAAERKRAHKDET</sequence>
<dbReference type="InterPro" id="IPR045335">
    <property type="entry name" value="FtsQ_C_sf"/>
</dbReference>
<evidence type="ECO:0000259" key="10">
    <source>
        <dbReference type="PROSITE" id="PS51779"/>
    </source>
</evidence>
<evidence type="ECO:0000313" key="12">
    <source>
        <dbReference type="Proteomes" id="UP000287447"/>
    </source>
</evidence>
<dbReference type="InterPro" id="IPR026579">
    <property type="entry name" value="FtsQ"/>
</dbReference>
<evidence type="ECO:0000256" key="9">
    <source>
        <dbReference type="HAMAP-Rule" id="MF_00911"/>
    </source>
</evidence>
<evidence type="ECO:0000256" key="8">
    <source>
        <dbReference type="ARBA" id="ARBA00023306"/>
    </source>
</evidence>
<dbReference type="Gene3D" id="3.40.50.11690">
    <property type="entry name" value="Cell division protein FtsQ/DivIB"/>
    <property type="match status" value="1"/>
</dbReference>
<dbReference type="PANTHER" id="PTHR35851">
    <property type="entry name" value="CELL DIVISION PROTEIN FTSQ"/>
    <property type="match status" value="1"/>
</dbReference>
<dbReference type="HAMAP" id="MF_00911">
    <property type="entry name" value="FtsQ_subfam"/>
    <property type="match status" value="1"/>
</dbReference>
<evidence type="ECO:0000256" key="7">
    <source>
        <dbReference type="ARBA" id="ARBA00023136"/>
    </source>
</evidence>
<accession>A0A437QJD2</accession>
<dbReference type="EMBL" id="SADE01000003">
    <property type="protein sequence ID" value="RVU34618.1"/>
    <property type="molecule type" value="Genomic_DNA"/>
</dbReference>
<comment type="similarity">
    <text evidence="9">Belongs to the FtsQ/DivIB family. FtsQ subfamily.</text>
</comment>
<keyword evidence="5 9" id="KW-0812">Transmembrane</keyword>
<proteinExistence type="inferred from homology"/>
<dbReference type="InterPro" id="IPR013685">
    <property type="entry name" value="POTRA_FtsQ_type"/>
</dbReference>
<dbReference type="PANTHER" id="PTHR35851:SF1">
    <property type="entry name" value="CELL DIVISION PROTEIN FTSQ"/>
    <property type="match status" value="1"/>
</dbReference>
<dbReference type="InterPro" id="IPR005548">
    <property type="entry name" value="Cell_div_FtsQ/DivIB_C"/>
</dbReference>
<evidence type="ECO:0000256" key="2">
    <source>
        <dbReference type="ARBA" id="ARBA00022475"/>
    </source>
</evidence>
<protein>
    <recommendedName>
        <fullName evidence="9">Cell division protein FtsQ</fullName>
    </recommendedName>
</protein>
<keyword evidence="3 9" id="KW-0997">Cell inner membrane</keyword>
<evidence type="ECO:0000256" key="4">
    <source>
        <dbReference type="ARBA" id="ARBA00022618"/>
    </source>
</evidence>
<evidence type="ECO:0000256" key="1">
    <source>
        <dbReference type="ARBA" id="ARBA00004370"/>
    </source>
</evidence>